<dbReference type="Proteomes" id="UP001597301">
    <property type="component" value="Unassembled WGS sequence"/>
</dbReference>
<comment type="caution">
    <text evidence="5">The sequence shown here is derived from an EMBL/GenBank/DDBJ whole genome shotgun (WGS) entry which is preliminary data.</text>
</comment>
<reference evidence="6" key="1">
    <citation type="journal article" date="2019" name="Int. J. Syst. Evol. Microbiol.">
        <title>The Global Catalogue of Microorganisms (GCM) 10K type strain sequencing project: providing services to taxonomists for standard genome sequencing and annotation.</title>
        <authorList>
            <consortium name="The Broad Institute Genomics Platform"/>
            <consortium name="The Broad Institute Genome Sequencing Center for Infectious Disease"/>
            <person name="Wu L."/>
            <person name="Ma J."/>
        </authorList>
    </citation>
    <scope>NUCLEOTIDE SEQUENCE [LARGE SCALE GENOMIC DNA]</scope>
    <source>
        <strain evidence="6">CGMCC 1.12295</strain>
    </source>
</reference>
<keyword evidence="2" id="KW-0547">Nucleotide-binding</keyword>
<dbReference type="Gene3D" id="3.40.50.300">
    <property type="entry name" value="P-loop containing nucleotide triphosphate hydrolases"/>
    <property type="match status" value="1"/>
</dbReference>
<dbReference type="RefSeq" id="WP_380773485.1">
    <property type="nucleotide sequence ID" value="NZ_JBHUEO010000019.1"/>
</dbReference>
<dbReference type="InterPro" id="IPR050166">
    <property type="entry name" value="ABC_transporter_ATP-bind"/>
</dbReference>
<sequence length="256" mass="29245">MEECLVFDGVTFSYKENRRQGVKILDQLSFTIHKSEFVSVVGPSGSGKSTLFRLISGLENQDKGRILVNGEAVEDRLGHIGYMAQKDGLLPWMTVMENVRLPLSLKGVKGKNVYKELLDKLDRFGLKGYEQRYPHELSGGMRQRVSFLRALLGGFDLLLLDEPFSALDAVTKSMMQEWLLKQWNETKKTILFITHDVEEALFLSDRILLFGEHPVKHLQEIQVPLGRPRTISDLKDPQFTSLKEKLLLDLRNKVTI</sequence>
<dbReference type="InterPro" id="IPR003439">
    <property type="entry name" value="ABC_transporter-like_ATP-bd"/>
</dbReference>
<dbReference type="InterPro" id="IPR003593">
    <property type="entry name" value="AAA+_ATPase"/>
</dbReference>
<proteinExistence type="predicted"/>
<evidence type="ECO:0000259" key="4">
    <source>
        <dbReference type="PROSITE" id="PS50893"/>
    </source>
</evidence>
<evidence type="ECO:0000256" key="3">
    <source>
        <dbReference type="ARBA" id="ARBA00022840"/>
    </source>
</evidence>
<protein>
    <submittedName>
        <fullName evidence="5">ABC transporter ATP-binding protein</fullName>
    </submittedName>
</protein>
<keyword evidence="3 5" id="KW-0067">ATP-binding</keyword>
<evidence type="ECO:0000256" key="1">
    <source>
        <dbReference type="ARBA" id="ARBA00022448"/>
    </source>
</evidence>
<dbReference type="InterPro" id="IPR027417">
    <property type="entry name" value="P-loop_NTPase"/>
</dbReference>
<keyword evidence="1" id="KW-0813">Transport</keyword>
<dbReference type="PROSITE" id="PS50893">
    <property type="entry name" value="ABC_TRANSPORTER_2"/>
    <property type="match status" value="1"/>
</dbReference>
<dbReference type="PANTHER" id="PTHR42788">
    <property type="entry name" value="TAURINE IMPORT ATP-BINDING PROTEIN-RELATED"/>
    <property type="match status" value="1"/>
</dbReference>
<dbReference type="SMART" id="SM00382">
    <property type="entry name" value="AAA"/>
    <property type="match status" value="1"/>
</dbReference>
<evidence type="ECO:0000256" key="2">
    <source>
        <dbReference type="ARBA" id="ARBA00022741"/>
    </source>
</evidence>
<dbReference type="InterPro" id="IPR017871">
    <property type="entry name" value="ABC_transporter-like_CS"/>
</dbReference>
<dbReference type="PROSITE" id="PS00211">
    <property type="entry name" value="ABC_TRANSPORTER_1"/>
    <property type="match status" value="1"/>
</dbReference>
<dbReference type="SUPFAM" id="SSF52540">
    <property type="entry name" value="P-loop containing nucleoside triphosphate hydrolases"/>
    <property type="match status" value="1"/>
</dbReference>
<name>A0ABW4KHH8_9BACI</name>
<dbReference type="Pfam" id="PF00005">
    <property type="entry name" value="ABC_tran"/>
    <property type="match status" value="1"/>
</dbReference>
<feature type="domain" description="ABC transporter" evidence="4">
    <location>
        <begin position="5"/>
        <end position="237"/>
    </location>
</feature>
<gene>
    <name evidence="5" type="ORF">ACFSCZ_08645</name>
</gene>
<accession>A0ABW4KHH8</accession>
<evidence type="ECO:0000313" key="5">
    <source>
        <dbReference type="EMBL" id="MFD1706801.1"/>
    </source>
</evidence>
<evidence type="ECO:0000313" key="6">
    <source>
        <dbReference type="Proteomes" id="UP001597301"/>
    </source>
</evidence>
<dbReference type="EMBL" id="JBHUEO010000019">
    <property type="protein sequence ID" value="MFD1706801.1"/>
    <property type="molecule type" value="Genomic_DNA"/>
</dbReference>
<dbReference type="PANTHER" id="PTHR42788:SF2">
    <property type="entry name" value="ABC TRANSPORTER ATP-BINDING PROTEIN"/>
    <property type="match status" value="1"/>
</dbReference>
<keyword evidence="6" id="KW-1185">Reference proteome</keyword>
<dbReference type="GO" id="GO:0005524">
    <property type="term" value="F:ATP binding"/>
    <property type="evidence" value="ECO:0007669"/>
    <property type="project" value="UniProtKB-KW"/>
</dbReference>
<dbReference type="CDD" id="cd03293">
    <property type="entry name" value="ABC_NrtD_SsuB_transporters"/>
    <property type="match status" value="1"/>
</dbReference>
<organism evidence="5 6">
    <name type="scientific">Siminovitchia sediminis</name>
    <dbReference type="NCBI Taxonomy" id="1274353"/>
    <lineage>
        <taxon>Bacteria</taxon>
        <taxon>Bacillati</taxon>
        <taxon>Bacillota</taxon>
        <taxon>Bacilli</taxon>
        <taxon>Bacillales</taxon>
        <taxon>Bacillaceae</taxon>
        <taxon>Siminovitchia</taxon>
    </lineage>
</organism>